<keyword evidence="1" id="KW-0812">Transmembrane</keyword>
<keyword evidence="1" id="KW-1133">Transmembrane helix</keyword>
<dbReference type="Proteomes" id="UP000606786">
    <property type="component" value="Unassembled WGS sequence"/>
</dbReference>
<comment type="caution">
    <text evidence="2">The sequence shown here is derived from an EMBL/GenBank/DDBJ whole genome shotgun (WGS) entry which is preliminary data.</text>
</comment>
<accession>A0A811U3J6</accession>
<gene>
    <name evidence="2" type="ORF">CCAP1982_LOCUS907</name>
</gene>
<evidence type="ECO:0000256" key="1">
    <source>
        <dbReference type="SAM" id="Phobius"/>
    </source>
</evidence>
<feature type="transmembrane region" description="Helical" evidence="1">
    <location>
        <begin position="313"/>
        <end position="331"/>
    </location>
</feature>
<feature type="transmembrane region" description="Helical" evidence="1">
    <location>
        <begin position="343"/>
        <end position="363"/>
    </location>
</feature>
<organism evidence="2 3">
    <name type="scientific">Ceratitis capitata</name>
    <name type="common">Mediterranean fruit fly</name>
    <name type="synonym">Tephritis capitata</name>
    <dbReference type="NCBI Taxonomy" id="7213"/>
    <lineage>
        <taxon>Eukaryota</taxon>
        <taxon>Metazoa</taxon>
        <taxon>Ecdysozoa</taxon>
        <taxon>Arthropoda</taxon>
        <taxon>Hexapoda</taxon>
        <taxon>Insecta</taxon>
        <taxon>Pterygota</taxon>
        <taxon>Neoptera</taxon>
        <taxon>Endopterygota</taxon>
        <taxon>Diptera</taxon>
        <taxon>Brachycera</taxon>
        <taxon>Muscomorpha</taxon>
        <taxon>Tephritoidea</taxon>
        <taxon>Tephritidae</taxon>
        <taxon>Ceratitis</taxon>
        <taxon>Ceratitis</taxon>
    </lineage>
</organism>
<proteinExistence type="predicted"/>
<reference evidence="2" key="1">
    <citation type="submission" date="2020-11" db="EMBL/GenBank/DDBJ databases">
        <authorList>
            <person name="Whitehead M."/>
        </authorList>
    </citation>
    <scope>NUCLEOTIDE SEQUENCE</scope>
    <source>
        <strain evidence="2">EGII</strain>
    </source>
</reference>
<evidence type="ECO:0000313" key="2">
    <source>
        <dbReference type="EMBL" id="CAD6992023.1"/>
    </source>
</evidence>
<dbReference type="AlphaFoldDB" id="A0A811U3J6"/>
<keyword evidence="1" id="KW-0472">Membrane</keyword>
<dbReference type="PANTHER" id="PTHR37159:SF1">
    <property type="entry name" value="GH11867P"/>
    <property type="match status" value="1"/>
</dbReference>
<keyword evidence="3" id="KW-1185">Reference proteome</keyword>
<name>A0A811U3J6_CERCA</name>
<dbReference type="PANTHER" id="PTHR37159">
    <property type="entry name" value="GH11867P"/>
    <property type="match status" value="1"/>
</dbReference>
<dbReference type="OrthoDB" id="6361347at2759"/>
<protein>
    <submittedName>
        <fullName evidence="2">(Mediterranean fruit fly) hypothetical protein</fullName>
    </submittedName>
</protein>
<evidence type="ECO:0000313" key="3">
    <source>
        <dbReference type="Proteomes" id="UP000606786"/>
    </source>
</evidence>
<sequence length="387" mass="45156">MGIKAENTRMMSLTLWCAGCRGGEAMVARDNKEDSSAQAYLDHLLQNGAQEGDSGEPMELPPWYDETLFRKGQSYMKKYRFIIVAGMFYGLVAVLAIPSILRVLICTRQSSTCLTAFRRYVRTTLHTNAWYDYPPTPNSKFWISLRAVRKAHSKSSRACSKLGAGRITQKDLALTQFGFIGYATLGAPRAQLYDEEFLESTSHMYRVIGYLLGIKDEYNLCGKNWKETKQRLDIVMRQVYEPALENTSEDFEQMVKALVEGMWHLNSTLTVGSVMYFTKRLNYVKGYEYYDFDNRPGSTIDPKQKLYYYDLGWYDRFLVTYGLFIVTYLHKYAIVRWYLNMRIWLNDVIFYYLPYLAIWSFGIKNSYVRIFKKDGGENDFDFHLKED</sequence>
<dbReference type="EMBL" id="CAJHJT010000001">
    <property type="protein sequence ID" value="CAD6992023.1"/>
    <property type="molecule type" value="Genomic_DNA"/>
</dbReference>
<feature type="transmembrane region" description="Helical" evidence="1">
    <location>
        <begin position="79"/>
        <end position="101"/>
    </location>
</feature>